<dbReference type="InterPro" id="IPR039426">
    <property type="entry name" value="TonB-dep_rcpt-like"/>
</dbReference>
<feature type="region of interest" description="Disordered" evidence="12">
    <location>
        <begin position="23"/>
        <end position="43"/>
    </location>
</feature>
<gene>
    <name evidence="15" type="ORF">JIN85_00930</name>
</gene>
<dbReference type="Gene3D" id="2.170.130.10">
    <property type="entry name" value="TonB-dependent receptor, plug domain"/>
    <property type="match status" value="1"/>
</dbReference>
<comment type="subcellular location">
    <subcellularLocation>
        <location evidence="1 10">Cell outer membrane</location>
        <topology evidence="1 10">Multi-pass membrane protein</topology>
    </subcellularLocation>
</comment>
<evidence type="ECO:0000259" key="13">
    <source>
        <dbReference type="Pfam" id="PF00593"/>
    </source>
</evidence>
<dbReference type="InterPro" id="IPR037066">
    <property type="entry name" value="Plug_dom_sf"/>
</dbReference>
<keyword evidence="2 10" id="KW-0813">Transport</keyword>
<evidence type="ECO:0000313" key="16">
    <source>
        <dbReference type="Proteomes" id="UP000603141"/>
    </source>
</evidence>
<dbReference type="EMBL" id="JAENIJ010000001">
    <property type="protein sequence ID" value="MBK1880955.1"/>
    <property type="molecule type" value="Genomic_DNA"/>
</dbReference>
<dbReference type="RefSeq" id="WP_200266655.1">
    <property type="nucleotide sequence ID" value="NZ_JAENIJ010000001.1"/>
</dbReference>
<dbReference type="SUPFAM" id="SSF56935">
    <property type="entry name" value="Porins"/>
    <property type="match status" value="1"/>
</dbReference>
<proteinExistence type="inferred from homology"/>
<keyword evidence="5" id="KW-0732">Signal</keyword>
<dbReference type="GO" id="GO:0009279">
    <property type="term" value="C:cell outer membrane"/>
    <property type="evidence" value="ECO:0007669"/>
    <property type="project" value="UniProtKB-SubCell"/>
</dbReference>
<protein>
    <submittedName>
        <fullName evidence="15">TonB-dependent hemoglobin/transferrin/lactoferrin family receptor</fullName>
    </submittedName>
</protein>
<dbReference type="NCBIfam" id="TIGR01786">
    <property type="entry name" value="TonB-hemlactrns"/>
    <property type="match status" value="1"/>
</dbReference>
<comment type="caution">
    <text evidence="15">The sequence shown here is derived from an EMBL/GenBank/DDBJ whole genome shotgun (WGS) entry which is preliminary data.</text>
</comment>
<feature type="domain" description="TonB-dependent receptor plug" evidence="14">
    <location>
        <begin position="63"/>
        <end position="188"/>
    </location>
</feature>
<dbReference type="GO" id="GO:0015344">
    <property type="term" value="F:siderophore uptake transmembrane transporter activity"/>
    <property type="evidence" value="ECO:0007669"/>
    <property type="project" value="TreeGrafter"/>
</dbReference>
<dbReference type="CDD" id="cd01347">
    <property type="entry name" value="ligand_gated_channel"/>
    <property type="match status" value="1"/>
</dbReference>
<dbReference type="PANTHER" id="PTHR30069:SF29">
    <property type="entry name" value="HEMOGLOBIN AND HEMOGLOBIN-HAPTOGLOBIN-BINDING PROTEIN 1-RELATED"/>
    <property type="match status" value="1"/>
</dbReference>
<evidence type="ECO:0000256" key="5">
    <source>
        <dbReference type="ARBA" id="ARBA00022729"/>
    </source>
</evidence>
<evidence type="ECO:0000256" key="8">
    <source>
        <dbReference type="ARBA" id="ARBA00023170"/>
    </source>
</evidence>
<dbReference type="InterPro" id="IPR010949">
    <property type="entry name" value="TonB_Hb/transfer/lactofer_rcpt"/>
</dbReference>
<evidence type="ECO:0000256" key="7">
    <source>
        <dbReference type="ARBA" id="ARBA00023136"/>
    </source>
</evidence>
<keyword evidence="9 10" id="KW-0998">Cell outer membrane</keyword>
<dbReference type="Pfam" id="PF00593">
    <property type="entry name" value="TonB_dep_Rec_b-barrel"/>
    <property type="match status" value="1"/>
</dbReference>
<dbReference type="Gene3D" id="2.40.170.20">
    <property type="entry name" value="TonB-dependent receptor, beta-barrel domain"/>
    <property type="match status" value="1"/>
</dbReference>
<evidence type="ECO:0000256" key="12">
    <source>
        <dbReference type="SAM" id="MobiDB-lite"/>
    </source>
</evidence>
<reference evidence="15" key="1">
    <citation type="submission" date="2021-01" db="EMBL/GenBank/DDBJ databases">
        <title>Modified the classification status of verrucomicrobia.</title>
        <authorList>
            <person name="Feng X."/>
        </authorList>
    </citation>
    <scope>NUCLEOTIDE SEQUENCE</scope>
    <source>
        <strain evidence="15">KCTC 22041</strain>
    </source>
</reference>
<evidence type="ECO:0000256" key="10">
    <source>
        <dbReference type="PROSITE-ProRule" id="PRU01360"/>
    </source>
</evidence>
<evidence type="ECO:0000256" key="4">
    <source>
        <dbReference type="ARBA" id="ARBA00022692"/>
    </source>
</evidence>
<keyword evidence="8 15" id="KW-0675">Receptor</keyword>
<keyword evidence="6 11" id="KW-0798">TonB box</keyword>
<dbReference type="InterPro" id="IPR000531">
    <property type="entry name" value="Beta-barrel_TonB"/>
</dbReference>
<dbReference type="Proteomes" id="UP000603141">
    <property type="component" value="Unassembled WGS sequence"/>
</dbReference>
<evidence type="ECO:0000256" key="9">
    <source>
        <dbReference type="ARBA" id="ARBA00023237"/>
    </source>
</evidence>
<keyword evidence="7 10" id="KW-0472">Membrane</keyword>
<dbReference type="PROSITE" id="PS52016">
    <property type="entry name" value="TONB_DEPENDENT_REC_3"/>
    <property type="match status" value="1"/>
</dbReference>
<keyword evidence="16" id="KW-1185">Reference proteome</keyword>
<evidence type="ECO:0000259" key="14">
    <source>
        <dbReference type="Pfam" id="PF07715"/>
    </source>
</evidence>
<feature type="compositionally biased region" description="Low complexity" evidence="12">
    <location>
        <begin position="30"/>
        <end position="42"/>
    </location>
</feature>
<keyword evidence="4 10" id="KW-0812">Transmembrane</keyword>
<evidence type="ECO:0000256" key="6">
    <source>
        <dbReference type="ARBA" id="ARBA00023077"/>
    </source>
</evidence>
<evidence type="ECO:0000256" key="11">
    <source>
        <dbReference type="RuleBase" id="RU003357"/>
    </source>
</evidence>
<organism evidence="15 16">
    <name type="scientific">Luteolibacter pohnpeiensis</name>
    <dbReference type="NCBI Taxonomy" id="454153"/>
    <lineage>
        <taxon>Bacteria</taxon>
        <taxon>Pseudomonadati</taxon>
        <taxon>Verrucomicrobiota</taxon>
        <taxon>Verrucomicrobiia</taxon>
        <taxon>Verrucomicrobiales</taxon>
        <taxon>Verrucomicrobiaceae</taxon>
        <taxon>Luteolibacter</taxon>
    </lineage>
</organism>
<dbReference type="GO" id="GO:0044718">
    <property type="term" value="P:siderophore transmembrane transport"/>
    <property type="evidence" value="ECO:0007669"/>
    <property type="project" value="TreeGrafter"/>
</dbReference>
<dbReference type="Pfam" id="PF07715">
    <property type="entry name" value="Plug"/>
    <property type="match status" value="1"/>
</dbReference>
<name>A0A934VUB3_9BACT</name>
<accession>A0A934VUB3</accession>
<dbReference type="PANTHER" id="PTHR30069">
    <property type="entry name" value="TONB-DEPENDENT OUTER MEMBRANE RECEPTOR"/>
    <property type="match status" value="1"/>
</dbReference>
<comment type="similarity">
    <text evidence="10 11">Belongs to the TonB-dependent receptor family.</text>
</comment>
<dbReference type="AlphaFoldDB" id="A0A934VUB3"/>
<keyword evidence="3 10" id="KW-1134">Transmembrane beta strand</keyword>
<evidence type="ECO:0000313" key="15">
    <source>
        <dbReference type="EMBL" id="MBK1880955.1"/>
    </source>
</evidence>
<evidence type="ECO:0000256" key="2">
    <source>
        <dbReference type="ARBA" id="ARBA00022448"/>
    </source>
</evidence>
<feature type="domain" description="TonB-dependent receptor-like beta-barrel" evidence="13">
    <location>
        <begin position="308"/>
        <end position="766"/>
    </location>
</feature>
<sequence length="815" mass="90400">MISPSYPRYFLYGTIFLLTSIPGGFGQETPQESEQSQEPDSPTLQTLEDMIVVASLNPEKWLDTKGTVTRVNRKTMEETGVQDLGGIVKYDPTVVVPFDMTTGDGAVAYGSSGASSFNIRGIEGNRVGIEVDGIRQPPEYVSTSFDGGSETGAGGMGRDYFDPSMFQLVEILKGGASALYGSDAMGGVVSMKTLEPSDIYRDKNWGGLARTQYFSSNDGLAWQLGGAGKSGPVDYLLLYAGRDTNETSNNGSISPDPMSLNSDSWLGKVGYDAGDHVIQFTFEHYHRDVYADMQSALHPSIEMFNIYKQSIENWQEEERNRASVKWTYRPVASWIDGVETQLYWQKVESSSHNISTNPRTLATERTDISEQWREWIATTNPDLMVDGRNREQWIDFITEIYGLNTVARKSIDLGHTHHLFTGGIDLSQEESSNRFDRIETNGTVVPDLTGPAGTFEEETVVTETNRISFAPATTTRLGLFLQDEAQVSPKWDLTGGLRFDFYDINTDLTEDFMQRLQDAVGSGTIPEASDGYQNITLSPRLDIAYHTTENTRLYAGYGMGVRNPSAEELTMVFDHPSSSYQQITIPNPDLQEEVSHAFKLGYKGESRIGRFGAELFYTRYQDFIENNVVVDVLEDGSVITTAVNRGSAEIYGIEASGEWNADSWKPALKGVTLGLNAAYTIGNNLTTDEPINTVEPWKIIGYLGYADPEGKFGSRLIGTYTGAMTRTDDTTMNGEMFHPPAWFTLDLVSWWKPVPDLTLNIGINNIFDEKYWNWGTVRRSGGHLGLDSFGGQASSVDDRTTAPGRNFFISATYQF</sequence>
<dbReference type="InterPro" id="IPR036942">
    <property type="entry name" value="Beta-barrel_TonB_sf"/>
</dbReference>
<evidence type="ECO:0000256" key="1">
    <source>
        <dbReference type="ARBA" id="ARBA00004571"/>
    </source>
</evidence>
<evidence type="ECO:0000256" key="3">
    <source>
        <dbReference type="ARBA" id="ARBA00022452"/>
    </source>
</evidence>
<dbReference type="InterPro" id="IPR012910">
    <property type="entry name" value="Plug_dom"/>
</dbReference>